<gene>
    <name evidence="1" type="ORF">METZ01_LOCUS415264</name>
</gene>
<evidence type="ECO:0000313" key="1">
    <source>
        <dbReference type="EMBL" id="SVD62410.1"/>
    </source>
</evidence>
<organism evidence="1">
    <name type="scientific">marine metagenome</name>
    <dbReference type="NCBI Taxonomy" id="408172"/>
    <lineage>
        <taxon>unclassified sequences</taxon>
        <taxon>metagenomes</taxon>
        <taxon>ecological metagenomes</taxon>
    </lineage>
</organism>
<sequence length="159" mass="17870">MNVELQTIDAAADEENFLKALDCFQDVFKGRIIKKVLLVNPPDIEVGLFDYDLTKRGRSNNYPPYGLGVLAGHLVNSGYEVCVCNLNHEILIKCQQSKNASQFSFEETWRSRLAEELDEFQPDLVGATCLFTVTHPSFVQVCKVVKNHAAFWFEGGVVP</sequence>
<dbReference type="AlphaFoldDB" id="A0A382WV08"/>
<dbReference type="EMBL" id="UINC01162583">
    <property type="protein sequence ID" value="SVD62410.1"/>
    <property type="molecule type" value="Genomic_DNA"/>
</dbReference>
<name>A0A382WV08_9ZZZZ</name>
<evidence type="ECO:0008006" key="2">
    <source>
        <dbReference type="Google" id="ProtNLM"/>
    </source>
</evidence>
<protein>
    <recommendedName>
        <fullName evidence="2">B12-binding domain-containing protein</fullName>
    </recommendedName>
</protein>
<reference evidence="1" key="1">
    <citation type="submission" date="2018-05" db="EMBL/GenBank/DDBJ databases">
        <authorList>
            <person name="Lanie J.A."/>
            <person name="Ng W.-L."/>
            <person name="Kazmierczak K.M."/>
            <person name="Andrzejewski T.M."/>
            <person name="Davidsen T.M."/>
            <person name="Wayne K.J."/>
            <person name="Tettelin H."/>
            <person name="Glass J.I."/>
            <person name="Rusch D."/>
            <person name="Podicherti R."/>
            <person name="Tsui H.-C.T."/>
            <person name="Winkler M.E."/>
        </authorList>
    </citation>
    <scope>NUCLEOTIDE SEQUENCE</scope>
</reference>
<accession>A0A382WV08</accession>
<feature type="non-terminal residue" evidence="1">
    <location>
        <position position="159"/>
    </location>
</feature>
<proteinExistence type="predicted"/>